<gene>
    <name evidence="2" type="ORF">VZT92_005817</name>
</gene>
<dbReference type="InterPro" id="IPR004244">
    <property type="entry name" value="Transposase_22"/>
</dbReference>
<accession>A0AAW1FNA3</accession>
<protein>
    <recommendedName>
        <fullName evidence="4">LINE-1 type transposase domain-containing protein 1</fullName>
    </recommendedName>
</protein>
<reference evidence="2 3" key="1">
    <citation type="journal article" date="2024" name="Genome Biol. Evol.">
        <title>Chromosome-level genome assembly of the viviparous eelpout Zoarces viviparus.</title>
        <authorList>
            <person name="Fuhrmann N."/>
            <person name="Brasseur M.V."/>
            <person name="Bakowski C.E."/>
            <person name="Podsiadlowski L."/>
            <person name="Prost S."/>
            <person name="Krehenwinkel H."/>
            <person name="Mayer C."/>
        </authorList>
    </citation>
    <scope>NUCLEOTIDE SEQUENCE [LARGE SCALE GENOMIC DNA]</scope>
    <source>
        <strain evidence="2">NO-MEL_2022_Ind0_liver</strain>
    </source>
</reference>
<evidence type="ECO:0000313" key="2">
    <source>
        <dbReference type="EMBL" id="KAK9535992.1"/>
    </source>
</evidence>
<sequence>MAASPSPGEETHSAPENVGEPVTMQQLSSLLENHRTGMKDDMTALIQTSSQSLHVSMDALRGDMIAFNKRLIEMETIVGENFERLTSAEATIKSMQSQNKLLYDHVEDLENRPRRSNLRIVNVPEGSETGREPKQFLADLLMETGPELFTSTPLIDRTHRTGPVSERGSTKSRSFVVCFHNYSDKDKLLRWAMKHELKFRNVTLRVYQDMSASLAKKRAAFNDIKQELYRKGVRFGLLHPARLRVTFEGETVYFDTPEEAKAFYDRRIAG</sequence>
<proteinExistence type="predicted"/>
<dbReference type="EMBL" id="JBCEZU010000045">
    <property type="protein sequence ID" value="KAK9535992.1"/>
    <property type="molecule type" value="Genomic_DNA"/>
</dbReference>
<dbReference type="Gene3D" id="3.30.70.1820">
    <property type="entry name" value="L1 transposable element, RRM domain"/>
    <property type="match status" value="1"/>
</dbReference>
<dbReference type="Gene3D" id="3.30.250.20">
    <property type="entry name" value="L1 transposable element, C-terminal domain"/>
    <property type="match status" value="1"/>
</dbReference>
<evidence type="ECO:0000313" key="3">
    <source>
        <dbReference type="Proteomes" id="UP001488805"/>
    </source>
</evidence>
<keyword evidence="3" id="KW-1185">Reference proteome</keyword>
<dbReference type="Proteomes" id="UP001488805">
    <property type="component" value="Unassembled WGS sequence"/>
</dbReference>
<feature type="region of interest" description="Disordered" evidence="1">
    <location>
        <begin position="1"/>
        <end position="21"/>
    </location>
</feature>
<dbReference type="AlphaFoldDB" id="A0AAW1FNA3"/>
<comment type="caution">
    <text evidence="2">The sequence shown here is derived from an EMBL/GenBank/DDBJ whole genome shotgun (WGS) entry which is preliminary data.</text>
</comment>
<name>A0AAW1FNA3_ZOAVI</name>
<evidence type="ECO:0000256" key="1">
    <source>
        <dbReference type="SAM" id="MobiDB-lite"/>
    </source>
</evidence>
<organism evidence="2 3">
    <name type="scientific">Zoarces viviparus</name>
    <name type="common">Viviparous eelpout</name>
    <name type="synonym">Blennius viviparus</name>
    <dbReference type="NCBI Taxonomy" id="48416"/>
    <lineage>
        <taxon>Eukaryota</taxon>
        <taxon>Metazoa</taxon>
        <taxon>Chordata</taxon>
        <taxon>Craniata</taxon>
        <taxon>Vertebrata</taxon>
        <taxon>Euteleostomi</taxon>
        <taxon>Actinopterygii</taxon>
        <taxon>Neopterygii</taxon>
        <taxon>Teleostei</taxon>
        <taxon>Neoteleostei</taxon>
        <taxon>Acanthomorphata</taxon>
        <taxon>Eupercaria</taxon>
        <taxon>Perciformes</taxon>
        <taxon>Cottioidei</taxon>
        <taxon>Zoarcales</taxon>
        <taxon>Zoarcidae</taxon>
        <taxon>Zoarcinae</taxon>
        <taxon>Zoarces</taxon>
    </lineage>
</organism>
<evidence type="ECO:0008006" key="4">
    <source>
        <dbReference type="Google" id="ProtNLM"/>
    </source>
</evidence>
<dbReference type="PANTHER" id="PTHR11505">
    <property type="entry name" value="L1 TRANSPOSABLE ELEMENT-RELATED"/>
    <property type="match status" value="1"/>
</dbReference>
<dbReference type="InterPro" id="IPR042566">
    <property type="entry name" value="L1_C"/>
</dbReference>